<dbReference type="InterPro" id="IPR011335">
    <property type="entry name" value="Restrct_endonuc-II-like"/>
</dbReference>
<sequence>MFEECSVMRNQRISFETLLQAIANTQILDGFDIVTSKNATNTVHLLAAMTRALKASQIALSL</sequence>
<protein>
    <submittedName>
        <fullName evidence="1">Uncharacterized protein</fullName>
    </submittedName>
</protein>
<gene>
    <name evidence="1" type="ORF">PXEA_LOCUS20134</name>
</gene>
<name>A0A448X398_9PLAT</name>
<comment type="caution">
    <text evidence="1">The sequence shown here is derived from an EMBL/GenBank/DDBJ whole genome shotgun (WGS) entry which is preliminary data.</text>
</comment>
<dbReference type="AlphaFoldDB" id="A0A448X398"/>
<reference evidence="1" key="1">
    <citation type="submission" date="2018-11" db="EMBL/GenBank/DDBJ databases">
        <authorList>
            <consortium name="Pathogen Informatics"/>
        </authorList>
    </citation>
    <scope>NUCLEOTIDE SEQUENCE</scope>
</reference>
<evidence type="ECO:0000313" key="2">
    <source>
        <dbReference type="Proteomes" id="UP000784294"/>
    </source>
</evidence>
<dbReference type="OrthoDB" id="5963188at2759"/>
<keyword evidence="2" id="KW-1185">Reference proteome</keyword>
<organism evidence="1 2">
    <name type="scientific">Protopolystoma xenopodis</name>
    <dbReference type="NCBI Taxonomy" id="117903"/>
    <lineage>
        <taxon>Eukaryota</taxon>
        <taxon>Metazoa</taxon>
        <taxon>Spiralia</taxon>
        <taxon>Lophotrochozoa</taxon>
        <taxon>Platyhelminthes</taxon>
        <taxon>Monogenea</taxon>
        <taxon>Polyopisthocotylea</taxon>
        <taxon>Polystomatidea</taxon>
        <taxon>Polystomatidae</taxon>
        <taxon>Protopolystoma</taxon>
    </lineage>
</organism>
<dbReference type="GO" id="GO:0006281">
    <property type="term" value="P:DNA repair"/>
    <property type="evidence" value="ECO:0007669"/>
    <property type="project" value="UniProtKB-ARBA"/>
</dbReference>
<dbReference type="Proteomes" id="UP000784294">
    <property type="component" value="Unassembled WGS sequence"/>
</dbReference>
<dbReference type="SUPFAM" id="SSF52980">
    <property type="entry name" value="Restriction endonuclease-like"/>
    <property type="match status" value="1"/>
</dbReference>
<proteinExistence type="predicted"/>
<dbReference type="Gene3D" id="3.40.50.10130">
    <property type="match status" value="1"/>
</dbReference>
<evidence type="ECO:0000313" key="1">
    <source>
        <dbReference type="EMBL" id="VEL26694.1"/>
    </source>
</evidence>
<accession>A0A448X398</accession>
<dbReference type="EMBL" id="CAAALY010082033">
    <property type="protein sequence ID" value="VEL26694.1"/>
    <property type="molecule type" value="Genomic_DNA"/>
</dbReference>